<keyword evidence="12" id="KW-1185">Reference proteome</keyword>
<evidence type="ECO:0000256" key="1">
    <source>
        <dbReference type="ARBA" id="ARBA00004937"/>
    </source>
</evidence>
<dbReference type="Gene3D" id="3.30.360.10">
    <property type="entry name" value="Dihydrodipicolinate Reductase, domain 2"/>
    <property type="match status" value="1"/>
</dbReference>
<dbReference type="EC" id="1.1.1.49" evidence="10"/>
<dbReference type="NCBIfam" id="NF009492">
    <property type="entry name" value="PRK12853.1-3"/>
    <property type="match status" value="1"/>
</dbReference>
<accession>A0A2P8GZ86</accession>
<dbReference type="GO" id="GO:0050661">
    <property type="term" value="F:NADP binding"/>
    <property type="evidence" value="ECO:0007669"/>
    <property type="project" value="InterPro"/>
</dbReference>
<dbReference type="AlphaFoldDB" id="A0A2P8GZ86"/>
<dbReference type="GO" id="GO:0009051">
    <property type="term" value="P:pentose-phosphate shunt, oxidative branch"/>
    <property type="evidence" value="ECO:0007669"/>
    <property type="project" value="TreeGrafter"/>
</dbReference>
<dbReference type="SUPFAM" id="SSF55347">
    <property type="entry name" value="Glyceraldehyde-3-phosphate dehydrogenase-like, C-terminal domain"/>
    <property type="match status" value="1"/>
</dbReference>
<keyword evidence="2" id="KW-0313">Glucose metabolism</keyword>
<evidence type="ECO:0000313" key="10">
    <source>
        <dbReference type="EMBL" id="RUQ86298.1"/>
    </source>
</evidence>
<evidence type="ECO:0000256" key="4">
    <source>
        <dbReference type="ARBA" id="ARBA00023002"/>
    </source>
</evidence>
<dbReference type="OrthoDB" id="9802739at2"/>
<dbReference type="Proteomes" id="UP000241203">
    <property type="component" value="Unassembled WGS sequence"/>
</dbReference>
<name>A0A2P8GZ86_9MICO</name>
<dbReference type="Proteomes" id="UP000268291">
    <property type="component" value="Unassembled WGS sequence"/>
</dbReference>
<reference evidence="10 12" key="2">
    <citation type="submission" date="2018-12" db="EMBL/GenBank/DDBJ databases">
        <authorList>
            <person name="hu s."/>
            <person name="Xu Y."/>
            <person name="Xu B."/>
            <person name="Li F."/>
        </authorList>
    </citation>
    <scope>NUCLEOTIDE SEQUENCE [LARGE SCALE GENOMIC DNA]</scope>
    <source>
        <strain evidence="10 12">KSW2-17</strain>
    </source>
</reference>
<keyword evidence="4 10" id="KW-0560">Oxidoreductase</keyword>
<dbReference type="GO" id="GO:0004345">
    <property type="term" value="F:glucose-6-phosphate dehydrogenase activity"/>
    <property type="evidence" value="ECO:0007669"/>
    <property type="project" value="UniProtKB-EC"/>
</dbReference>
<dbReference type="Pfam" id="PF00479">
    <property type="entry name" value="G6PD_N"/>
    <property type="match status" value="1"/>
</dbReference>
<dbReference type="RefSeq" id="WP_106564166.1">
    <property type="nucleotide sequence ID" value="NZ_PYAU01000001.1"/>
</dbReference>
<dbReference type="PRINTS" id="PR00079">
    <property type="entry name" value="G6PDHDRGNASE"/>
</dbReference>
<sequence length="478" mass="51943">MSAPVTLLILGAGGDLTKRLLLPGLASLLAHHDHDVTVIGAGLDDTVRDGWTDLVAEAMHHAADEHPVDERRSDAEETDSVADESTPTERLIASTRYITADATDPDALTELLAACTGTPVIYFALPPAVTAKVCAALQKVDVPEGTRLALEKPFGVDEESARALNERIAAIVPEKQVFRIDHFLGKSTVLNILGLRLANRILEPVWDAGSIERVEIVFDETLGLEGRAGYYDSSGALVDMIQSHVLEVLAIIAMEPPPRVDEVELRDNVAQVLRNTELWSGDPVADARRARYTAGTIGDRTLPSYAEEKGVDPSRKTETLAEVTVRVKTRRWHDVPFVLRSGKALGAKRSQARLVLRPVSPIPGIEGTPREQTIVLDLMTGDVQMQLTMNGGGDPFRLEQSELVAHQDSGDLLPYGEVLRGILDGDPMLSIRADVAERCWHIVQPVIDAWRRDDTPLDEYEAGSDGPSGWRGDGPGLS</sequence>
<evidence type="ECO:0000259" key="8">
    <source>
        <dbReference type="Pfam" id="PF02781"/>
    </source>
</evidence>
<dbReference type="EMBL" id="RZGY01000001">
    <property type="protein sequence ID" value="RUQ86298.1"/>
    <property type="molecule type" value="Genomic_DNA"/>
</dbReference>
<dbReference type="InterPro" id="IPR022674">
    <property type="entry name" value="G6P_DH_NAD-bd"/>
</dbReference>
<evidence type="ECO:0000313" key="12">
    <source>
        <dbReference type="Proteomes" id="UP000268291"/>
    </source>
</evidence>
<evidence type="ECO:0000256" key="2">
    <source>
        <dbReference type="ARBA" id="ARBA00022526"/>
    </source>
</evidence>
<dbReference type="InterPro" id="IPR022675">
    <property type="entry name" value="G6P_DH_C"/>
</dbReference>
<keyword evidence="5" id="KW-0119">Carbohydrate metabolism</keyword>
<feature type="compositionally biased region" description="Basic and acidic residues" evidence="6">
    <location>
        <begin position="62"/>
        <end position="75"/>
    </location>
</feature>
<dbReference type="InterPro" id="IPR001282">
    <property type="entry name" value="G6P_DH"/>
</dbReference>
<keyword evidence="3" id="KW-0521">NADP</keyword>
<evidence type="ECO:0000259" key="7">
    <source>
        <dbReference type="Pfam" id="PF00479"/>
    </source>
</evidence>
<dbReference type="Gene3D" id="3.40.50.720">
    <property type="entry name" value="NAD(P)-binding Rossmann-like Domain"/>
    <property type="match status" value="1"/>
</dbReference>
<comment type="pathway">
    <text evidence="1">Carbohydrate degradation; pentose phosphate pathway; D-ribulose 5-phosphate from D-glucose 6-phosphate (oxidative stage): step 1/3.</text>
</comment>
<dbReference type="PIRSF" id="PIRSF000110">
    <property type="entry name" value="G6PD"/>
    <property type="match status" value="1"/>
</dbReference>
<evidence type="ECO:0000313" key="9">
    <source>
        <dbReference type="EMBL" id="PSL39279.1"/>
    </source>
</evidence>
<organism evidence="9 11">
    <name type="scientific">Labedella gwakjiensis</name>
    <dbReference type="NCBI Taxonomy" id="390269"/>
    <lineage>
        <taxon>Bacteria</taxon>
        <taxon>Bacillati</taxon>
        <taxon>Actinomycetota</taxon>
        <taxon>Actinomycetes</taxon>
        <taxon>Micrococcales</taxon>
        <taxon>Microbacteriaceae</taxon>
        <taxon>Labedella</taxon>
    </lineage>
</organism>
<gene>
    <name evidence="9" type="ORF">CLV49_2913</name>
    <name evidence="10" type="ORF">ELQ93_04685</name>
</gene>
<evidence type="ECO:0000256" key="6">
    <source>
        <dbReference type="SAM" id="MobiDB-lite"/>
    </source>
</evidence>
<feature type="region of interest" description="Disordered" evidence="6">
    <location>
        <begin position="62"/>
        <end position="88"/>
    </location>
</feature>
<dbReference type="GO" id="GO:0006006">
    <property type="term" value="P:glucose metabolic process"/>
    <property type="evidence" value="ECO:0007669"/>
    <property type="project" value="UniProtKB-KW"/>
</dbReference>
<feature type="region of interest" description="Disordered" evidence="6">
    <location>
        <begin position="457"/>
        <end position="478"/>
    </location>
</feature>
<feature type="compositionally biased region" description="Gly residues" evidence="6">
    <location>
        <begin position="469"/>
        <end position="478"/>
    </location>
</feature>
<dbReference type="SUPFAM" id="SSF51735">
    <property type="entry name" value="NAD(P)-binding Rossmann-fold domains"/>
    <property type="match status" value="1"/>
</dbReference>
<evidence type="ECO:0000256" key="3">
    <source>
        <dbReference type="ARBA" id="ARBA00022857"/>
    </source>
</evidence>
<evidence type="ECO:0000256" key="5">
    <source>
        <dbReference type="ARBA" id="ARBA00023277"/>
    </source>
</evidence>
<feature type="domain" description="Glucose-6-phosphate dehydrogenase NAD-binding" evidence="7">
    <location>
        <begin position="9"/>
        <end position="191"/>
    </location>
</feature>
<feature type="domain" description="Glucose-6-phosphate dehydrogenase C-terminal" evidence="8">
    <location>
        <begin position="195"/>
        <end position="468"/>
    </location>
</feature>
<protein>
    <submittedName>
        <fullName evidence="9">Glucose-6-phosphate 1-dehydrogenase</fullName>
    </submittedName>
    <submittedName>
        <fullName evidence="10">Glucose-6-phosphate dehydrogenase</fullName>
        <ecNumber evidence="10">1.1.1.49</ecNumber>
    </submittedName>
</protein>
<dbReference type="InterPro" id="IPR036291">
    <property type="entry name" value="NAD(P)-bd_dom_sf"/>
</dbReference>
<reference evidence="9 11" key="1">
    <citation type="submission" date="2018-03" db="EMBL/GenBank/DDBJ databases">
        <title>Genomic Encyclopedia of Archaeal and Bacterial Type Strains, Phase II (KMG-II): from individual species to whole genera.</title>
        <authorList>
            <person name="Goeker M."/>
        </authorList>
    </citation>
    <scope>NUCLEOTIDE SEQUENCE [LARGE SCALE GENOMIC DNA]</scope>
    <source>
        <strain evidence="9 11">DSM 21548</strain>
    </source>
</reference>
<dbReference type="PANTHER" id="PTHR23429:SF0">
    <property type="entry name" value="GLUCOSE-6-PHOSPHATE 1-DEHYDROGENASE"/>
    <property type="match status" value="1"/>
</dbReference>
<proteinExistence type="predicted"/>
<dbReference type="Pfam" id="PF02781">
    <property type="entry name" value="G6PD_C"/>
    <property type="match status" value="1"/>
</dbReference>
<evidence type="ECO:0000313" key="11">
    <source>
        <dbReference type="Proteomes" id="UP000241203"/>
    </source>
</evidence>
<dbReference type="EMBL" id="PYAU01000001">
    <property type="protein sequence ID" value="PSL39279.1"/>
    <property type="molecule type" value="Genomic_DNA"/>
</dbReference>
<dbReference type="PANTHER" id="PTHR23429">
    <property type="entry name" value="GLUCOSE-6-PHOSPHATE 1-DEHYDROGENASE G6PD"/>
    <property type="match status" value="1"/>
</dbReference>
<comment type="caution">
    <text evidence="9">The sequence shown here is derived from an EMBL/GenBank/DDBJ whole genome shotgun (WGS) entry which is preliminary data.</text>
</comment>
<dbReference type="GO" id="GO:0005829">
    <property type="term" value="C:cytosol"/>
    <property type="evidence" value="ECO:0007669"/>
    <property type="project" value="TreeGrafter"/>
</dbReference>